<dbReference type="AlphaFoldDB" id="A0AAU6PYC7"/>
<dbReference type="PANTHER" id="PTHR36558:SF1">
    <property type="entry name" value="RESTRICTION ENDONUCLEASE DOMAIN-CONTAINING PROTEIN-RELATED"/>
    <property type="match status" value="1"/>
</dbReference>
<dbReference type="InterPro" id="IPR012296">
    <property type="entry name" value="Nuclease_put_TT1808"/>
</dbReference>
<dbReference type="SUPFAM" id="SSF52980">
    <property type="entry name" value="Restriction endonuclease-like"/>
    <property type="match status" value="1"/>
</dbReference>
<dbReference type="RefSeq" id="WP_339093794.1">
    <property type="nucleotide sequence ID" value="NZ_CP149782.1"/>
</dbReference>
<dbReference type="GO" id="GO:0004519">
    <property type="term" value="F:endonuclease activity"/>
    <property type="evidence" value="ECO:0007669"/>
    <property type="project" value="UniProtKB-KW"/>
</dbReference>
<gene>
    <name evidence="2" type="ORF">WDJ50_07450</name>
</gene>
<evidence type="ECO:0000313" key="2">
    <source>
        <dbReference type="EMBL" id="WYF43272.1"/>
    </source>
</evidence>
<proteinExistence type="predicted"/>
<feature type="domain" description="Putative restriction endonuclease" evidence="1">
    <location>
        <begin position="11"/>
        <end position="177"/>
    </location>
</feature>
<reference evidence="2" key="1">
    <citation type="submission" date="2024-03" db="EMBL/GenBank/DDBJ databases">
        <title>Deinococcus weizhi sp. nov., isolated from human skin.</title>
        <authorList>
            <person name="Wei Z."/>
            <person name="Tian F."/>
            <person name="Yang C."/>
            <person name="Xin L.T."/>
            <person name="Wen Z.J."/>
            <person name="Lan K.C."/>
            <person name="Yu L."/>
            <person name="Zhe W."/>
            <person name="Dan F.D."/>
            <person name="Jun W."/>
            <person name="Rui Z."/>
            <person name="Yong X.J."/>
            <person name="Ting Y."/>
            <person name="Wei X."/>
            <person name="Xu Z.G."/>
            <person name="Xin Z."/>
            <person name="Dong F.G."/>
            <person name="Ni X.M."/>
            <person name="Zheng M.G."/>
            <person name="Chun Y."/>
            <person name="Qian W.X."/>
        </authorList>
    </citation>
    <scope>NUCLEOTIDE SEQUENCE</scope>
    <source>
        <strain evidence="2">VB142</strain>
    </source>
</reference>
<keyword evidence="2" id="KW-0255">Endonuclease</keyword>
<dbReference type="EMBL" id="CP149782">
    <property type="protein sequence ID" value="WYF43272.1"/>
    <property type="molecule type" value="Genomic_DNA"/>
</dbReference>
<dbReference type="PANTHER" id="PTHR36558">
    <property type="entry name" value="GLR1098 PROTEIN"/>
    <property type="match status" value="1"/>
</dbReference>
<dbReference type="CDD" id="cd06260">
    <property type="entry name" value="DUF820-like"/>
    <property type="match status" value="1"/>
</dbReference>
<keyword evidence="2" id="KW-0378">Hydrolase</keyword>
<dbReference type="InterPro" id="IPR011335">
    <property type="entry name" value="Restrct_endonuc-II-like"/>
</dbReference>
<dbReference type="Pfam" id="PF05685">
    <property type="entry name" value="Uma2"/>
    <property type="match status" value="1"/>
</dbReference>
<evidence type="ECO:0000259" key="1">
    <source>
        <dbReference type="Pfam" id="PF05685"/>
    </source>
</evidence>
<organism evidence="2">
    <name type="scientific">Deinococcus sp. VB142</name>
    <dbReference type="NCBI Taxonomy" id="3112952"/>
    <lineage>
        <taxon>Bacteria</taxon>
        <taxon>Thermotogati</taxon>
        <taxon>Deinococcota</taxon>
        <taxon>Deinococci</taxon>
        <taxon>Deinococcales</taxon>
        <taxon>Deinococcaceae</taxon>
        <taxon>Deinococcus</taxon>
    </lineage>
</organism>
<sequence length="186" mass="20667">MTDPAFKAMSVEEYLHTEAESTYKREYVAGFVYPLHAQAGASRRHSGIAMNIAATLHPHARKQGCRLHLADMRLRIDAQNAFYYPDVMLVCDTATGSDMAETAPCLLVEVLSPSTAQIDRVGKWAMYTALPSLQTYLMVHQDERRVVEYARAAEGWQMREVVQEGGVNVPCLGLTLTLEDVYGGVL</sequence>
<dbReference type="Gene3D" id="3.90.1570.10">
    <property type="entry name" value="tt1808, chain A"/>
    <property type="match status" value="1"/>
</dbReference>
<accession>A0AAU6PYC7</accession>
<protein>
    <submittedName>
        <fullName evidence="2">Uma2 family endonuclease</fullName>
    </submittedName>
</protein>
<keyword evidence="2" id="KW-0540">Nuclease</keyword>
<dbReference type="InterPro" id="IPR008538">
    <property type="entry name" value="Uma2"/>
</dbReference>
<name>A0AAU6PYC7_9DEIO</name>